<keyword evidence="8" id="KW-0175">Coiled coil</keyword>
<evidence type="ECO:0000256" key="7">
    <source>
        <dbReference type="ARBA" id="ARBA00047942"/>
    </source>
</evidence>
<evidence type="ECO:0000259" key="9">
    <source>
        <dbReference type="Pfam" id="PF07669"/>
    </source>
</evidence>
<keyword evidence="3" id="KW-0808">Transferase</keyword>
<dbReference type="InterPro" id="IPR055573">
    <property type="entry name" value="DUF7149"/>
</dbReference>
<dbReference type="Pfam" id="PF25120">
    <property type="entry name" value="DUF7814"/>
    <property type="match status" value="1"/>
</dbReference>
<keyword evidence="4" id="KW-0949">S-adenosyl-L-methionine</keyword>
<evidence type="ECO:0000259" key="10">
    <source>
        <dbReference type="Pfam" id="PF12950"/>
    </source>
</evidence>
<keyword evidence="2" id="KW-0489">Methyltransferase</keyword>
<dbReference type="InterPro" id="IPR002052">
    <property type="entry name" value="DNA_methylase_N6_adenine_CS"/>
</dbReference>
<dbReference type="Pfam" id="PF12950">
    <property type="entry name" value="TaqI_C"/>
    <property type="match status" value="1"/>
</dbReference>
<evidence type="ECO:0000256" key="5">
    <source>
        <dbReference type="ARBA" id="ARBA00022747"/>
    </source>
</evidence>
<dbReference type="PANTHER" id="PTHR33841:SF1">
    <property type="entry name" value="DNA METHYLTRANSFERASE A"/>
    <property type="match status" value="1"/>
</dbReference>
<dbReference type="Pfam" id="PF23653">
    <property type="entry name" value="DUF7149"/>
    <property type="match status" value="1"/>
</dbReference>
<evidence type="ECO:0000256" key="3">
    <source>
        <dbReference type="ARBA" id="ARBA00022679"/>
    </source>
</evidence>
<dbReference type="SUPFAM" id="SSF53335">
    <property type="entry name" value="S-adenosyl-L-methionine-dependent methyltransferases"/>
    <property type="match status" value="1"/>
</dbReference>
<protein>
    <recommendedName>
        <fullName evidence="1">site-specific DNA-methyltransferase (adenine-specific)</fullName>
        <ecNumber evidence="1">2.1.1.72</ecNumber>
    </recommendedName>
</protein>
<name>A0A5J4RDW5_9ZZZZ</name>
<feature type="coiled-coil region" evidence="8">
    <location>
        <begin position="768"/>
        <end position="795"/>
    </location>
</feature>
<dbReference type="GO" id="GO:0009007">
    <property type="term" value="F:site-specific DNA-methyltransferase (adenine-specific) activity"/>
    <property type="evidence" value="ECO:0007669"/>
    <property type="project" value="UniProtKB-EC"/>
</dbReference>
<evidence type="ECO:0000256" key="1">
    <source>
        <dbReference type="ARBA" id="ARBA00011900"/>
    </source>
</evidence>
<evidence type="ECO:0000259" key="11">
    <source>
        <dbReference type="Pfam" id="PF23653"/>
    </source>
</evidence>
<dbReference type="EC" id="2.1.1.72" evidence="1"/>
<dbReference type="GO" id="GO:0009307">
    <property type="term" value="P:DNA restriction-modification system"/>
    <property type="evidence" value="ECO:0007669"/>
    <property type="project" value="UniProtKB-KW"/>
</dbReference>
<dbReference type="InterPro" id="IPR025931">
    <property type="entry name" value="TaqI_C"/>
</dbReference>
<dbReference type="Gene3D" id="3.40.50.150">
    <property type="entry name" value="Vaccinia Virus protein VP39"/>
    <property type="match status" value="1"/>
</dbReference>
<evidence type="ECO:0000256" key="4">
    <source>
        <dbReference type="ARBA" id="ARBA00022691"/>
    </source>
</evidence>
<dbReference type="InterPro" id="IPR050953">
    <property type="entry name" value="N4_N6_ade-DNA_methylase"/>
</dbReference>
<reference evidence="13" key="1">
    <citation type="submission" date="2019-03" db="EMBL/GenBank/DDBJ databases">
        <title>Single cell metagenomics reveals metabolic interactions within the superorganism composed of flagellate Streblomastix strix and complex community of Bacteroidetes bacteria on its surface.</title>
        <authorList>
            <person name="Treitli S.C."/>
            <person name="Kolisko M."/>
            <person name="Husnik F."/>
            <person name="Keeling P."/>
            <person name="Hampl V."/>
        </authorList>
    </citation>
    <scope>NUCLEOTIDE SEQUENCE</scope>
    <source>
        <strain evidence="13">STM</strain>
    </source>
</reference>
<evidence type="ECO:0000256" key="2">
    <source>
        <dbReference type="ARBA" id="ARBA00022603"/>
    </source>
</evidence>
<dbReference type="GO" id="GO:0003677">
    <property type="term" value="F:DNA binding"/>
    <property type="evidence" value="ECO:0007669"/>
    <property type="project" value="UniProtKB-KW"/>
</dbReference>
<feature type="domain" description="TaqI-like C-terminal specificity" evidence="10">
    <location>
        <begin position="1036"/>
        <end position="1153"/>
    </location>
</feature>
<sequence>MSSNIKSAKQALNPVFLKQKPDRKDIELFKKEFISLLDRINESKTEEFHKNLMIDFLNSVYYKNKHYINTKDRADLVIHNENTPDSSVGVLIEVKSPGKKKEMVRRENLNVKSFQELVLYYLRERKTQKNFNLRYLIITNIYEWFVFDAQDFEKLFYSNKQLIKDFDAFEAKRLAGTKTDFFYSDIAAPEIEKLQSKIPYTYFNIHKYDKILCNTNKENDKKLIVLYKFLSPIHLLKLSFSNDSNELNKEFYAELLHILGLEEVKRGTEKFIERKKEGTRDSGSILENAIEMIDSMGYNLPFPQGVTNVALDLAITWINRILFMKLLEAQIIKYHKGDKNYAFLSMDKLEGYDSLNSLFFQVLARREADRKGELKTKFSNVPYLNSSLFEITEIETKTIVISNLQNDAKLNLYSGSVLKRKGERSSAPTIRPLEYLLRFLDAYDYSSEVSTEIQEENKPLISASVLGLIFEKINGYKDGSFFTPSFITMYMCRETISKTVIQKFNEAKNWDCQTIKDLYNEVKVEIKDIAEANQIFNTIRICDPAVGSGHFLVSALNEMIMLKSELGILTDTTGKRLKDYRISIENDELIVKDNESGGFQYLPHNPESQRVQEALFHEKQTIIENCLFGVDINPNSVKICQLRLWIELLKHTFYKSGTNELETLPNIDINIKCGNSLISRFALDADLRQALKQSRYSVNSYLIAVNMYRNAENKEQKRNMERLITDIKSDFRSKISLNDPKVKRLHKLQNNLLDLTEPQLFSYAKNKKKEWIEKVSKLKTDIQQLETEIAEIKNNKIYENAFEWRLEFPEVLNEEGDFIGFDAIIGNPPYGVSIKDGMRDYLVSTIGKVPDYEIYYWFMNRAYQLLKKNGLNSYIVPNTILFNVYAQTYRLSLFDKWEIQEILDCTDFAIFNEAKVRNIVYRFTKLTVKKSNTIPYRSTANVKTFKELTSRQLSVINRDTVEANNQNWGLIFKLAVSTLDIVLKIKNNTLPLNDIFVEVSQGLIAYDKYRGQSQDIIKTRVYHSFKKTKENHKIWLYGEDVTRYSVNWNGKEYIEYGKEIANPREPKYFIGKRILIREITNPRIFASLVKDEMYHDPAIIVIKDNVNNKFSIENLLAILNSKLATFYHFNSSPKATKGVFPKILVSDINNFPLPKQMNEKIVKLLDSLVNQILSSKKENPQANTSALDAEIDKIVYELYGLTEEEIKIIEKS</sequence>
<dbReference type="Pfam" id="PF07669">
    <property type="entry name" value="Eco57I"/>
    <property type="match status" value="1"/>
</dbReference>
<evidence type="ECO:0000256" key="8">
    <source>
        <dbReference type="SAM" id="Coils"/>
    </source>
</evidence>
<proteinExistence type="predicted"/>
<gene>
    <name evidence="13" type="ORF">EZS27_020378</name>
</gene>
<comment type="caution">
    <text evidence="13">The sequence shown here is derived from an EMBL/GenBank/DDBJ whole genome shotgun (WGS) entry which is preliminary data.</text>
</comment>
<feature type="domain" description="Type II methyltransferase M.TaqI-like" evidence="9">
    <location>
        <begin position="625"/>
        <end position="911"/>
    </location>
</feature>
<keyword evidence="6" id="KW-0238">DNA-binding</keyword>
<feature type="domain" description="DUF7149" evidence="11">
    <location>
        <begin position="7"/>
        <end position="243"/>
    </location>
</feature>
<dbReference type="AlphaFoldDB" id="A0A5J4RDW5"/>
<dbReference type="InterPro" id="IPR023135">
    <property type="entry name" value="N6_DNA_MeTrfase_TaqI_C"/>
</dbReference>
<dbReference type="PROSITE" id="PS00092">
    <property type="entry name" value="N6_MTASE"/>
    <property type="match status" value="1"/>
</dbReference>
<comment type="catalytic activity">
    <reaction evidence="7">
        <text>a 2'-deoxyadenosine in DNA + S-adenosyl-L-methionine = an N(6)-methyl-2'-deoxyadenosine in DNA + S-adenosyl-L-homocysteine + H(+)</text>
        <dbReference type="Rhea" id="RHEA:15197"/>
        <dbReference type="Rhea" id="RHEA-COMP:12418"/>
        <dbReference type="Rhea" id="RHEA-COMP:12419"/>
        <dbReference type="ChEBI" id="CHEBI:15378"/>
        <dbReference type="ChEBI" id="CHEBI:57856"/>
        <dbReference type="ChEBI" id="CHEBI:59789"/>
        <dbReference type="ChEBI" id="CHEBI:90615"/>
        <dbReference type="ChEBI" id="CHEBI:90616"/>
        <dbReference type="EC" id="2.1.1.72"/>
    </reaction>
</comment>
<dbReference type="PRINTS" id="PR00507">
    <property type="entry name" value="N12N6MTFRASE"/>
</dbReference>
<dbReference type="PANTHER" id="PTHR33841">
    <property type="entry name" value="DNA METHYLTRANSFERASE YEEA-RELATED"/>
    <property type="match status" value="1"/>
</dbReference>
<dbReference type="Gene3D" id="3.90.220.10">
    <property type="entry name" value="Adenine-n6-DNA-methyltransferase Taqi, Chain A, domain 2"/>
    <property type="match status" value="1"/>
</dbReference>
<evidence type="ECO:0000256" key="6">
    <source>
        <dbReference type="ARBA" id="ARBA00023125"/>
    </source>
</evidence>
<dbReference type="InterPro" id="IPR029063">
    <property type="entry name" value="SAM-dependent_MTases_sf"/>
</dbReference>
<dbReference type="GO" id="GO:0032259">
    <property type="term" value="P:methylation"/>
    <property type="evidence" value="ECO:0007669"/>
    <property type="project" value="UniProtKB-KW"/>
</dbReference>
<dbReference type="InterPro" id="IPR011639">
    <property type="entry name" value="MethylTrfase_TaqI-like_dom"/>
</dbReference>
<accession>A0A5J4RDW5</accession>
<feature type="domain" description="DUF7814" evidence="12">
    <location>
        <begin position="244"/>
        <end position="461"/>
    </location>
</feature>
<organism evidence="13">
    <name type="scientific">termite gut metagenome</name>
    <dbReference type="NCBI Taxonomy" id="433724"/>
    <lineage>
        <taxon>unclassified sequences</taxon>
        <taxon>metagenomes</taxon>
        <taxon>organismal metagenomes</taxon>
    </lineage>
</organism>
<evidence type="ECO:0000259" key="12">
    <source>
        <dbReference type="Pfam" id="PF25120"/>
    </source>
</evidence>
<evidence type="ECO:0000313" key="13">
    <source>
        <dbReference type="EMBL" id="KAA6330973.1"/>
    </source>
</evidence>
<dbReference type="EMBL" id="SNRY01001433">
    <property type="protein sequence ID" value="KAA6330973.1"/>
    <property type="molecule type" value="Genomic_DNA"/>
</dbReference>
<keyword evidence="5" id="KW-0680">Restriction system</keyword>
<dbReference type="InterPro" id="IPR056716">
    <property type="entry name" value="DUF7814"/>
</dbReference>